<dbReference type="Proteomes" id="UP000275408">
    <property type="component" value="Unassembled WGS sequence"/>
</dbReference>
<organism evidence="1 2">
    <name type="scientific">Pocillopora damicornis</name>
    <name type="common">Cauliflower coral</name>
    <name type="synonym">Millepora damicornis</name>
    <dbReference type="NCBI Taxonomy" id="46731"/>
    <lineage>
        <taxon>Eukaryota</taxon>
        <taxon>Metazoa</taxon>
        <taxon>Cnidaria</taxon>
        <taxon>Anthozoa</taxon>
        <taxon>Hexacorallia</taxon>
        <taxon>Scleractinia</taxon>
        <taxon>Astrocoeniina</taxon>
        <taxon>Pocilloporidae</taxon>
        <taxon>Pocillopora</taxon>
    </lineage>
</organism>
<dbReference type="EMBL" id="RCHS01003929">
    <property type="protein sequence ID" value="RMX38883.1"/>
    <property type="molecule type" value="Genomic_DNA"/>
</dbReference>
<proteinExistence type="predicted"/>
<keyword evidence="2" id="KW-1185">Reference proteome</keyword>
<comment type="caution">
    <text evidence="1">The sequence shown here is derived from an EMBL/GenBank/DDBJ whole genome shotgun (WGS) entry which is preliminary data.</text>
</comment>
<evidence type="ECO:0000313" key="1">
    <source>
        <dbReference type="EMBL" id="RMX38883.1"/>
    </source>
</evidence>
<gene>
    <name evidence="1" type="ORF">pdam_00024637</name>
</gene>
<protein>
    <submittedName>
        <fullName evidence="1">Uncharacterized protein</fullName>
    </submittedName>
</protein>
<dbReference type="AlphaFoldDB" id="A0A3M6TBY3"/>
<evidence type="ECO:0000313" key="2">
    <source>
        <dbReference type="Proteomes" id="UP000275408"/>
    </source>
</evidence>
<accession>A0A3M6TBY3</accession>
<reference evidence="1 2" key="1">
    <citation type="journal article" date="2018" name="Sci. Rep.">
        <title>Comparative analysis of the Pocillopora damicornis genome highlights role of immune system in coral evolution.</title>
        <authorList>
            <person name="Cunning R."/>
            <person name="Bay R.A."/>
            <person name="Gillette P."/>
            <person name="Baker A.C."/>
            <person name="Traylor-Knowles N."/>
        </authorList>
    </citation>
    <scope>NUCLEOTIDE SEQUENCE [LARGE SCALE GENOMIC DNA]</scope>
    <source>
        <strain evidence="1">RSMAS</strain>
        <tissue evidence="1">Whole animal</tissue>
    </source>
</reference>
<sequence length="90" mass="10010">MTDRDAEQKMKMKAYADQKLGVREGKIKLEDTVLIKQPKRNKLSPPFSAIPLVVEEKNGSMVTASDGNKTFTGTHPCSKMSRATLGMLKR</sequence>
<name>A0A3M6TBY3_POCDA</name>